<keyword evidence="2" id="KW-1185">Reference proteome</keyword>
<protein>
    <submittedName>
        <fullName evidence="1">Uncharacterized protein</fullName>
    </submittedName>
</protein>
<name>A0A0F7S6S0_9BASI</name>
<evidence type="ECO:0000313" key="1">
    <source>
        <dbReference type="EMBL" id="CDW96964.1"/>
    </source>
</evidence>
<gene>
    <name evidence="1" type="primary">SSCI21100.1</name>
</gene>
<dbReference type="Proteomes" id="UP000242770">
    <property type="component" value="Unassembled WGS sequence"/>
</dbReference>
<organism evidence="1 2">
    <name type="scientific">Sporisorium scitamineum</name>
    <dbReference type="NCBI Taxonomy" id="49012"/>
    <lineage>
        <taxon>Eukaryota</taxon>
        <taxon>Fungi</taxon>
        <taxon>Dikarya</taxon>
        <taxon>Basidiomycota</taxon>
        <taxon>Ustilaginomycotina</taxon>
        <taxon>Ustilaginomycetes</taxon>
        <taxon>Ustilaginales</taxon>
        <taxon>Ustilaginaceae</taxon>
        <taxon>Sporisorium</taxon>
    </lineage>
</organism>
<sequence length="51" mass="5598">MTASLALQERDSRAYSTGSGPVYVFYDALQTDGQASWNANRCNSVDHEKDA</sequence>
<reference evidence="2" key="1">
    <citation type="submission" date="2014-06" db="EMBL/GenBank/DDBJ databases">
        <authorList>
            <person name="Berkman P.J."/>
        </authorList>
    </citation>
    <scope>NUCLEOTIDE SEQUENCE [LARGE SCALE GENOMIC DNA]</scope>
</reference>
<evidence type="ECO:0000313" key="2">
    <source>
        <dbReference type="Proteomes" id="UP000242770"/>
    </source>
</evidence>
<proteinExistence type="predicted"/>
<dbReference type="AlphaFoldDB" id="A0A0F7S6S0"/>
<accession>A0A0F7S6S0</accession>
<dbReference type="EMBL" id="CCFA01001084">
    <property type="protein sequence ID" value="CDW96964.1"/>
    <property type="molecule type" value="Genomic_DNA"/>
</dbReference>